<dbReference type="InterPro" id="IPR036890">
    <property type="entry name" value="HATPase_C_sf"/>
</dbReference>
<feature type="domain" description="Signal transduction histidine kinase internal region" evidence="2">
    <location>
        <begin position="780"/>
        <end position="857"/>
    </location>
</feature>
<keyword evidence="1" id="KW-0472">Membrane</keyword>
<comment type="caution">
    <text evidence="4">The sequence shown here is derived from an EMBL/GenBank/DDBJ whole genome shotgun (WGS) entry which is preliminary data.</text>
</comment>
<dbReference type="RefSeq" id="WP_014216920.1">
    <property type="nucleotide sequence ID" value="NZ_LWBO01000084.1"/>
</dbReference>
<evidence type="ECO:0000259" key="3">
    <source>
        <dbReference type="Pfam" id="PF07495"/>
    </source>
</evidence>
<dbReference type="EMBL" id="LWBO01000084">
    <property type="protein sequence ID" value="OQP39300.1"/>
    <property type="molecule type" value="Genomic_DNA"/>
</dbReference>
<reference evidence="4 5" key="1">
    <citation type="submission" date="2016-04" db="EMBL/GenBank/DDBJ databases">
        <authorList>
            <person name="Chen L."/>
            <person name="Zhuang W."/>
            <person name="Wang G."/>
        </authorList>
    </citation>
    <scope>NUCLEOTIDE SEQUENCE [LARGE SCALE GENOMIC DNA]</scope>
    <source>
        <strain evidence="5">GR20</strain>
    </source>
</reference>
<dbReference type="Pfam" id="PF06580">
    <property type="entry name" value="His_kinase"/>
    <property type="match status" value="1"/>
</dbReference>
<protein>
    <recommendedName>
        <fullName evidence="6">Signal transduction histidine kinase</fullName>
    </recommendedName>
</protein>
<gene>
    <name evidence="4" type="ORF">A4D02_18435</name>
</gene>
<evidence type="ECO:0000259" key="2">
    <source>
        <dbReference type="Pfam" id="PF06580"/>
    </source>
</evidence>
<evidence type="ECO:0000313" key="4">
    <source>
        <dbReference type="EMBL" id="OQP39300.1"/>
    </source>
</evidence>
<dbReference type="InterPro" id="IPR011110">
    <property type="entry name" value="Reg_prop"/>
</dbReference>
<name>A0ABX3NP33_9BACT</name>
<dbReference type="Pfam" id="PF07495">
    <property type="entry name" value="Y_Y_Y"/>
    <property type="match status" value="1"/>
</dbReference>
<evidence type="ECO:0000313" key="5">
    <source>
        <dbReference type="Proteomes" id="UP000192277"/>
    </source>
</evidence>
<keyword evidence="1" id="KW-0812">Transmembrane</keyword>
<dbReference type="SUPFAM" id="SSF55874">
    <property type="entry name" value="ATPase domain of HSP90 chaperone/DNA topoisomerase II/histidine kinase"/>
    <property type="match status" value="1"/>
</dbReference>
<evidence type="ECO:0008006" key="6">
    <source>
        <dbReference type="Google" id="ProtNLM"/>
    </source>
</evidence>
<dbReference type="Gene3D" id="2.60.40.10">
    <property type="entry name" value="Immunoglobulins"/>
    <property type="match status" value="1"/>
</dbReference>
<dbReference type="Pfam" id="PF07494">
    <property type="entry name" value="Reg_prop"/>
    <property type="match status" value="1"/>
</dbReference>
<accession>A0ABX3NP33</accession>
<dbReference type="InterPro" id="IPR010559">
    <property type="entry name" value="Sig_transdc_His_kin_internal"/>
</dbReference>
<keyword evidence="1" id="KW-1133">Transmembrane helix</keyword>
<dbReference type="PANTHER" id="PTHR34220">
    <property type="entry name" value="SENSOR HISTIDINE KINASE YPDA"/>
    <property type="match status" value="1"/>
</dbReference>
<dbReference type="SUPFAM" id="SSF63829">
    <property type="entry name" value="Calcium-dependent phosphotriesterase"/>
    <property type="match status" value="1"/>
</dbReference>
<dbReference type="InterPro" id="IPR013783">
    <property type="entry name" value="Ig-like_fold"/>
</dbReference>
<organism evidence="4 5">
    <name type="scientific">Niastella koreensis</name>
    <dbReference type="NCBI Taxonomy" id="354356"/>
    <lineage>
        <taxon>Bacteria</taxon>
        <taxon>Pseudomonadati</taxon>
        <taxon>Bacteroidota</taxon>
        <taxon>Chitinophagia</taxon>
        <taxon>Chitinophagales</taxon>
        <taxon>Chitinophagaceae</taxon>
        <taxon>Niastella</taxon>
    </lineage>
</organism>
<proteinExistence type="predicted"/>
<evidence type="ECO:0000256" key="1">
    <source>
        <dbReference type="SAM" id="Phobius"/>
    </source>
</evidence>
<sequence>MRFLIITLLIIVRVNTYAQELAYKQFTVKDGLPGSIVYYTLQDKNGFIWFATNQGASRFDGRTFTNYTKEDGLPDNEILKLYLDKYNNIWFISLTGIPAVFHNGTIKRFDNCAGVVAVCEDRKTDSIFLITNSNLYDKGVNGFYKSLNSSGKWQFAGYFKKEDQASLYNWPILRASSQAKINFYFSIINKKEYALWLKKDTLVRRYFFKTDDVGKLLLPFLKNSFFTLTKEGEGIIFYTDDSIYYADFHKISSVISMQRLRINSMYNPVNYLFCENDSTLWICTRNEGLLCIKNFLTPRLTIHSFLGKSFCTSIIKDQEQGYWVPTHGDGVYYLPDLSFHSLSAFPDLTNKNALCIKAIHKQVVAGFADGNIIIIENEGLQSRRFPEWAARNKSNHILDICSFRNNTLLLGSDYGLIFFSPRKTRKLNTLSVKALYLSDTGIFVGWSTCIALLNREGCFQKNLFFKRITCITGIGNQIYFGTLNGAFLLQHGAIQNLGQKYPVLSGTINHLDIAPDSALWISTQLGVAILKNSIVTLITKEQGLPGKMCKHVSFEGHTAWISTDKGISRLNYTWVQHQLNFSVSNITEEDGLISNDVNQTVPSGNSIWAATASGISFFSKNYTSHSIIRPRININKIVVDNQAVPVTDTIYVGYRAHKLLIDLSGISYRSGKQMRYDYRLKGLDSNWSNTINNSIEFPALPFGKFIFEVRAVDRWGITSDPSRSLFIIHEPPLWKTSWFLVVSYLVIAVLLACGFYIYYRRRQQQHEQEYELKKKIHNLEMMALRAQMNPHFIFNCLTSIQYYIIRADMRNANTYLHKFSTLIRQALQHSTDSSILLREEIKILKLYLDLEKMRMGSSMDYRMSVSDNLKQDDWSIPPMIVQPYIENAIKHGIAPLQHQKGVLHVEVTHSATYIEFVIEDNGPGIHVSAHDKRPYDHEYTSMGNSITASRIDAINAMQKNKILVQVTDKRQSGQATSGTIVHLSFPINPY</sequence>
<keyword evidence="5" id="KW-1185">Reference proteome</keyword>
<dbReference type="InterPro" id="IPR050640">
    <property type="entry name" value="Bact_2-comp_sensor_kinase"/>
</dbReference>
<dbReference type="InterPro" id="IPR015943">
    <property type="entry name" value="WD40/YVTN_repeat-like_dom_sf"/>
</dbReference>
<feature type="transmembrane region" description="Helical" evidence="1">
    <location>
        <begin position="738"/>
        <end position="759"/>
    </location>
</feature>
<dbReference type="PANTHER" id="PTHR34220:SF7">
    <property type="entry name" value="SENSOR HISTIDINE KINASE YPDA"/>
    <property type="match status" value="1"/>
</dbReference>
<dbReference type="Gene3D" id="2.130.10.10">
    <property type="entry name" value="YVTN repeat-like/Quinoprotein amine dehydrogenase"/>
    <property type="match status" value="2"/>
</dbReference>
<feature type="domain" description="Two component regulator three Y" evidence="3">
    <location>
        <begin position="667"/>
        <end position="727"/>
    </location>
</feature>
<dbReference type="Proteomes" id="UP000192277">
    <property type="component" value="Unassembled WGS sequence"/>
</dbReference>
<dbReference type="Gene3D" id="3.30.565.10">
    <property type="entry name" value="Histidine kinase-like ATPase, C-terminal domain"/>
    <property type="match status" value="1"/>
</dbReference>
<dbReference type="InterPro" id="IPR011123">
    <property type="entry name" value="Y_Y_Y"/>
</dbReference>